<proteinExistence type="predicted"/>
<protein>
    <submittedName>
        <fullName evidence="1">DS cell adhesion molecule like 1</fullName>
    </submittedName>
</protein>
<reference evidence="1" key="1">
    <citation type="submission" date="2025-08" db="UniProtKB">
        <authorList>
            <consortium name="Ensembl"/>
        </authorList>
    </citation>
    <scope>IDENTIFICATION</scope>
</reference>
<evidence type="ECO:0000313" key="2">
    <source>
        <dbReference type="Proteomes" id="UP000694415"/>
    </source>
</evidence>
<name>A0A8C6GU81_MUSSI</name>
<dbReference type="Ensembl" id="ENSMSIT00000014267.1">
    <property type="protein sequence ID" value="ENSMSIP00000011243.1"/>
    <property type="gene ID" value="ENSMSIG00000009844.1"/>
</dbReference>
<dbReference type="AlphaFoldDB" id="A0A8C6GU81"/>
<sequence length="128" mass="13553">MCHTSGTCMPMGLCSSSLSPPPPSIALSTTMTISAPQRTQPARSGALTFASKQFSGNPTPSGWRIKGQCVATWLSLSASSPLQCRNTLASCLGRKTRSPSLQPWGFRHIVCCLSSMDPLASILQGLRI</sequence>
<keyword evidence="2" id="KW-1185">Reference proteome</keyword>
<accession>A0A8C6GU81</accession>
<evidence type="ECO:0000313" key="1">
    <source>
        <dbReference type="Ensembl" id="ENSMSIP00000011243.1"/>
    </source>
</evidence>
<organism evidence="1 2">
    <name type="scientific">Mus spicilegus</name>
    <name type="common">Mound-building mouse</name>
    <dbReference type="NCBI Taxonomy" id="10103"/>
    <lineage>
        <taxon>Eukaryota</taxon>
        <taxon>Metazoa</taxon>
        <taxon>Chordata</taxon>
        <taxon>Craniata</taxon>
        <taxon>Vertebrata</taxon>
        <taxon>Euteleostomi</taxon>
        <taxon>Mammalia</taxon>
        <taxon>Eutheria</taxon>
        <taxon>Euarchontoglires</taxon>
        <taxon>Glires</taxon>
        <taxon>Rodentia</taxon>
        <taxon>Myomorpha</taxon>
        <taxon>Muroidea</taxon>
        <taxon>Muridae</taxon>
        <taxon>Murinae</taxon>
        <taxon>Mus</taxon>
        <taxon>Mus</taxon>
    </lineage>
</organism>
<reference evidence="1" key="2">
    <citation type="submission" date="2025-09" db="UniProtKB">
        <authorList>
            <consortium name="Ensembl"/>
        </authorList>
    </citation>
    <scope>IDENTIFICATION</scope>
</reference>
<dbReference type="GeneTree" id="ENSGT00940000155354"/>
<dbReference type="Proteomes" id="UP000694415">
    <property type="component" value="Unplaced"/>
</dbReference>